<reference evidence="2 3" key="1">
    <citation type="journal article" date="2015" name="Stand. Genomic Sci.">
        <title>Genomic Encyclopedia of Bacterial and Archaeal Type Strains, Phase III: the genomes of soil and plant-associated and newly described type strains.</title>
        <authorList>
            <person name="Whitman W.B."/>
            <person name="Woyke T."/>
            <person name="Klenk H.P."/>
            <person name="Zhou Y."/>
            <person name="Lilburn T.G."/>
            <person name="Beck B.J."/>
            <person name="De Vos P."/>
            <person name="Vandamme P."/>
            <person name="Eisen J.A."/>
            <person name="Garrity G."/>
            <person name="Hugenholtz P."/>
            <person name="Kyrpides N.C."/>
        </authorList>
    </citation>
    <scope>NUCLEOTIDE SEQUENCE [LARGE SCALE GENOMIC DNA]</scope>
    <source>
        <strain evidence="2 3">CGMCC 1.2546</strain>
    </source>
</reference>
<keyword evidence="1" id="KW-0732">Signal</keyword>
<feature type="signal peptide" evidence="1">
    <location>
        <begin position="1"/>
        <end position="24"/>
    </location>
</feature>
<evidence type="ECO:0008006" key="4">
    <source>
        <dbReference type="Google" id="ProtNLM"/>
    </source>
</evidence>
<dbReference type="Proteomes" id="UP000317122">
    <property type="component" value="Unassembled WGS sequence"/>
</dbReference>
<comment type="caution">
    <text evidence="2">The sequence shown here is derived from an EMBL/GenBank/DDBJ whole genome shotgun (WGS) entry which is preliminary data.</text>
</comment>
<evidence type="ECO:0000313" key="3">
    <source>
        <dbReference type="Proteomes" id="UP000317122"/>
    </source>
</evidence>
<evidence type="ECO:0000256" key="1">
    <source>
        <dbReference type="SAM" id="SignalP"/>
    </source>
</evidence>
<sequence length="124" mass="12474">MSLANSLAIVSLVVASIAAGPAAAEVLAGSYGNDVGCAGVRLGYQDSDAYVVLTADGVETYGSGCRFAQQLVTATGTQSLSSTCFAEGEEGTTTETVKVTNKGADGFFVTIPGLEEIGPLRSCP</sequence>
<evidence type="ECO:0000313" key="2">
    <source>
        <dbReference type="EMBL" id="TWI34580.1"/>
    </source>
</evidence>
<gene>
    <name evidence="2" type="ORF">IQ26_03494</name>
</gene>
<accession>A0A562NR82</accession>
<dbReference type="EMBL" id="VLKT01000021">
    <property type="protein sequence ID" value="TWI34580.1"/>
    <property type="molecule type" value="Genomic_DNA"/>
</dbReference>
<proteinExistence type="predicted"/>
<feature type="chain" id="PRO_5022158827" description="Secreted protein" evidence="1">
    <location>
        <begin position="25"/>
        <end position="124"/>
    </location>
</feature>
<organism evidence="2 3">
    <name type="scientific">Mesorhizobium tianshanense</name>
    <dbReference type="NCBI Taxonomy" id="39844"/>
    <lineage>
        <taxon>Bacteria</taxon>
        <taxon>Pseudomonadati</taxon>
        <taxon>Pseudomonadota</taxon>
        <taxon>Alphaproteobacteria</taxon>
        <taxon>Hyphomicrobiales</taxon>
        <taxon>Phyllobacteriaceae</taxon>
        <taxon>Mesorhizobium</taxon>
    </lineage>
</organism>
<dbReference type="AlphaFoldDB" id="A0A562NR82"/>
<name>A0A562NR82_9HYPH</name>
<protein>
    <recommendedName>
        <fullName evidence="4">Secreted protein</fullName>
    </recommendedName>
</protein>
<keyword evidence="3" id="KW-1185">Reference proteome</keyword>